<proteinExistence type="inferred from homology"/>
<organism evidence="8 9">
    <name type="scientific">Meira miltonrushii</name>
    <dbReference type="NCBI Taxonomy" id="1280837"/>
    <lineage>
        <taxon>Eukaryota</taxon>
        <taxon>Fungi</taxon>
        <taxon>Dikarya</taxon>
        <taxon>Basidiomycota</taxon>
        <taxon>Ustilaginomycotina</taxon>
        <taxon>Exobasidiomycetes</taxon>
        <taxon>Exobasidiales</taxon>
        <taxon>Brachybasidiaceae</taxon>
        <taxon>Meira</taxon>
    </lineage>
</organism>
<accession>A0A316V8G7</accession>
<dbReference type="AlphaFoldDB" id="A0A316V8G7"/>
<dbReference type="RefSeq" id="XP_025353620.1">
    <property type="nucleotide sequence ID" value="XM_025497341.1"/>
</dbReference>
<evidence type="ECO:0000313" key="9">
    <source>
        <dbReference type="Proteomes" id="UP000245771"/>
    </source>
</evidence>
<dbReference type="EMBL" id="KZ819604">
    <property type="protein sequence ID" value="PWN33318.1"/>
    <property type="molecule type" value="Genomic_DNA"/>
</dbReference>
<evidence type="ECO:0000256" key="3">
    <source>
        <dbReference type="ARBA" id="ARBA00007118"/>
    </source>
</evidence>
<evidence type="ECO:0000256" key="5">
    <source>
        <dbReference type="ARBA" id="ARBA00023002"/>
    </source>
</evidence>
<evidence type="ECO:0000259" key="7">
    <source>
        <dbReference type="Pfam" id="PF00881"/>
    </source>
</evidence>
<keyword evidence="5" id="KW-0560">Oxidoreductase</keyword>
<evidence type="ECO:0000256" key="2">
    <source>
        <dbReference type="ARBA" id="ARBA00004496"/>
    </source>
</evidence>
<dbReference type="Pfam" id="PF00881">
    <property type="entry name" value="Nitroreductase"/>
    <property type="match status" value="1"/>
</dbReference>
<dbReference type="PANTHER" id="PTHR43035:SF1">
    <property type="entry name" value="FATTY ACID REPRESSION MUTANT PROTEIN 2-RELATED"/>
    <property type="match status" value="1"/>
</dbReference>
<dbReference type="CDD" id="cd02140">
    <property type="entry name" value="Frm2-like"/>
    <property type="match status" value="1"/>
</dbReference>
<dbReference type="GO" id="GO:0034599">
    <property type="term" value="P:cellular response to oxidative stress"/>
    <property type="evidence" value="ECO:0007669"/>
    <property type="project" value="InterPro"/>
</dbReference>
<dbReference type="GeneID" id="37019122"/>
<dbReference type="InParanoid" id="A0A316V8G7"/>
<dbReference type="STRING" id="1280837.A0A316V8G7"/>
<dbReference type="GO" id="GO:0005737">
    <property type="term" value="C:cytoplasm"/>
    <property type="evidence" value="ECO:0007669"/>
    <property type="project" value="UniProtKB-SubCell"/>
</dbReference>
<dbReference type="InterPro" id="IPR029479">
    <property type="entry name" value="Nitroreductase"/>
</dbReference>
<evidence type="ECO:0000256" key="6">
    <source>
        <dbReference type="ARBA" id="ARBA00023242"/>
    </source>
</evidence>
<evidence type="ECO:0000256" key="4">
    <source>
        <dbReference type="ARBA" id="ARBA00022490"/>
    </source>
</evidence>
<dbReference type="SUPFAM" id="SSF55469">
    <property type="entry name" value="FMN-dependent nitroreductase-like"/>
    <property type="match status" value="1"/>
</dbReference>
<dbReference type="Proteomes" id="UP000245771">
    <property type="component" value="Unassembled WGS sequence"/>
</dbReference>
<dbReference type="InterPro" id="IPR033877">
    <property type="entry name" value="Frm2/Hbn1"/>
</dbReference>
<dbReference type="Gene3D" id="3.40.109.10">
    <property type="entry name" value="NADH Oxidase"/>
    <property type="match status" value="1"/>
</dbReference>
<protein>
    <submittedName>
        <fullName evidence="8">Nitroreductase family protein</fullName>
    </submittedName>
</protein>
<dbReference type="FunFam" id="3.40.109.10:FF:000001">
    <property type="entry name" value="Nitroreductase family"/>
    <property type="match status" value="1"/>
</dbReference>
<evidence type="ECO:0000313" key="8">
    <source>
        <dbReference type="EMBL" id="PWN33318.1"/>
    </source>
</evidence>
<sequence>MSRSLAKAQEFIAQISSRRSIYALGRRSILNDKDLTDLIKKSVRESPTSFNSQTSRVVILLGDQHERYWNEIAVPALRKAVGDDDAAFEKGSQRMTQFRDAYGTALFYEDQDAIKEMQKKVAIYADRFPEWSIQSSGMAQINTWSALSLAGYGANLQHYGNLTQKPLAEAFGIPANWQLYSELVFGSPENEAGEKTYMDDADRFKVFGSQ</sequence>
<keyword evidence="9" id="KW-1185">Reference proteome</keyword>
<evidence type="ECO:0000256" key="1">
    <source>
        <dbReference type="ARBA" id="ARBA00004123"/>
    </source>
</evidence>
<gene>
    <name evidence="8" type="ORF">FA14DRAFT_147139</name>
</gene>
<dbReference type="GO" id="GO:0016491">
    <property type="term" value="F:oxidoreductase activity"/>
    <property type="evidence" value="ECO:0007669"/>
    <property type="project" value="UniProtKB-KW"/>
</dbReference>
<dbReference type="PANTHER" id="PTHR43035">
    <property type="entry name" value="FATTY ACID REPRESSION MUTANT PROTEIN 2-RELATED"/>
    <property type="match status" value="1"/>
</dbReference>
<keyword evidence="4" id="KW-0963">Cytoplasm</keyword>
<dbReference type="OrthoDB" id="2138173at2759"/>
<dbReference type="InterPro" id="IPR000415">
    <property type="entry name" value="Nitroreductase-like"/>
</dbReference>
<comment type="subcellular location">
    <subcellularLocation>
        <location evidence="2">Cytoplasm</location>
    </subcellularLocation>
    <subcellularLocation>
        <location evidence="1">Nucleus</location>
    </subcellularLocation>
</comment>
<dbReference type="GO" id="GO:0005634">
    <property type="term" value="C:nucleus"/>
    <property type="evidence" value="ECO:0007669"/>
    <property type="project" value="UniProtKB-SubCell"/>
</dbReference>
<keyword evidence="6" id="KW-0539">Nucleus</keyword>
<comment type="similarity">
    <text evidence="3">Belongs to the nitroreductase family.</text>
</comment>
<feature type="domain" description="Nitroreductase" evidence="7">
    <location>
        <begin position="15"/>
        <end position="185"/>
    </location>
</feature>
<name>A0A316V8G7_9BASI</name>
<reference evidence="8 9" key="1">
    <citation type="journal article" date="2018" name="Mol. Biol. Evol.">
        <title>Broad Genomic Sampling Reveals a Smut Pathogenic Ancestry of the Fungal Clade Ustilaginomycotina.</title>
        <authorList>
            <person name="Kijpornyongpan T."/>
            <person name="Mondo S.J."/>
            <person name="Barry K."/>
            <person name="Sandor L."/>
            <person name="Lee J."/>
            <person name="Lipzen A."/>
            <person name="Pangilinan J."/>
            <person name="LaButti K."/>
            <person name="Hainaut M."/>
            <person name="Henrissat B."/>
            <person name="Grigoriev I.V."/>
            <person name="Spatafora J.W."/>
            <person name="Aime M.C."/>
        </authorList>
    </citation>
    <scope>NUCLEOTIDE SEQUENCE [LARGE SCALE GENOMIC DNA]</scope>
    <source>
        <strain evidence="8 9">MCA 3882</strain>
    </source>
</reference>